<dbReference type="AlphaFoldDB" id="A0AAJ0FNT2"/>
<dbReference type="Gene3D" id="3.90.210.10">
    <property type="entry name" value="Heat-Labile Enterotoxin, subunit A"/>
    <property type="match status" value="1"/>
</dbReference>
<accession>A0AAJ0FNT2</accession>
<feature type="signal peptide" evidence="5">
    <location>
        <begin position="1"/>
        <end position="23"/>
    </location>
</feature>
<dbReference type="Pfam" id="PF01375">
    <property type="entry name" value="Enterotoxin_a"/>
    <property type="match status" value="1"/>
</dbReference>
<evidence type="ECO:0000256" key="1">
    <source>
        <dbReference type="ARBA" id="ARBA00022656"/>
    </source>
</evidence>
<feature type="chain" id="PRO_5042616960" evidence="5">
    <location>
        <begin position="24"/>
        <end position="359"/>
    </location>
</feature>
<evidence type="ECO:0000256" key="5">
    <source>
        <dbReference type="SAM" id="SignalP"/>
    </source>
</evidence>
<dbReference type="EMBL" id="JASWJB010000347">
    <property type="protein sequence ID" value="KAK2591296.1"/>
    <property type="molecule type" value="Genomic_DNA"/>
</dbReference>
<keyword evidence="7" id="KW-1185">Reference proteome</keyword>
<name>A0AAJ0FNT2_9HYPO</name>
<keyword evidence="2 5" id="KW-0732">Signal</keyword>
<dbReference type="GO" id="GO:0090729">
    <property type="term" value="F:toxin activity"/>
    <property type="evidence" value="ECO:0007669"/>
    <property type="project" value="UniProtKB-KW"/>
</dbReference>
<evidence type="ECO:0000256" key="3">
    <source>
        <dbReference type="ARBA" id="ARBA00023026"/>
    </source>
</evidence>
<dbReference type="InterPro" id="IPR001144">
    <property type="entry name" value="Enterotoxin_A"/>
</dbReference>
<proteinExistence type="predicted"/>
<gene>
    <name evidence="6" type="ORF">QQS21_011014</name>
</gene>
<evidence type="ECO:0000313" key="7">
    <source>
        <dbReference type="Proteomes" id="UP001251528"/>
    </source>
</evidence>
<keyword evidence="4" id="KW-1015">Disulfide bond</keyword>
<evidence type="ECO:0000313" key="6">
    <source>
        <dbReference type="EMBL" id="KAK2591296.1"/>
    </source>
</evidence>
<protein>
    <submittedName>
        <fullName evidence="6">Uncharacterized protein</fullName>
    </submittedName>
</protein>
<evidence type="ECO:0000256" key="2">
    <source>
        <dbReference type="ARBA" id="ARBA00022729"/>
    </source>
</evidence>
<organism evidence="6 7">
    <name type="scientific">Conoideocrella luteorostrata</name>
    <dbReference type="NCBI Taxonomy" id="1105319"/>
    <lineage>
        <taxon>Eukaryota</taxon>
        <taxon>Fungi</taxon>
        <taxon>Dikarya</taxon>
        <taxon>Ascomycota</taxon>
        <taxon>Pezizomycotina</taxon>
        <taxon>Sordariomycetes</taxon>
        <taxon>Hypocreomycetidae</taxon>
        <taxon>Hypocreales</taxon>
        <taxon>Clavicipitaceae</taxon>
        <taxon>Conoideocrella</taxon>
    </lineage>
</organism>
<keyword evidence="1" id="KW-0800">Toxin</keyword>
<comment type="caution">
    <text evidence="6">The sequence shown here is derived from an EMBL/GenBank/DDBJ whole genome shotgun (WGS) entry which is preliminary data.</text>
</comment>
<sequence length="359" mass="39631">MKHQWLSAVLWATSLLLVVEVTGRPDATLDYRWDRRGAGSSTIKEVPEPPEDPPAVVFRGDTRDPELVFRDQGFLTRNTGKLAPEEEEIASSLYYHTYGLRPDITKYVSATTKPKVAYQFSSDLLSNEKKFGYLWRISADEKFVDAVKTLGNNIRSGYAAQAEQAAAGDIGIDQIEGYYASKDLTDKDLEMLEKGYKLEHKFHPNDKLDKKRYGPLRGGGAQEKLRGYRIGSDAYKEYPERAAKNLKEYQESICKGSCFRTGREDTGTEIAEEEEFFTSADYIGVRDLTGALDAGEVPEGLASLKVIEAGQAAEEIEVAAELEAEATEAFEAMEAGEVAAVGAEGLAVIEEILMLLGLV</sequence>
<keyword evidence="3" id="KW-0843">Virulence</keyword>
<dbReference type="SUPFAM" id="SSF56399">
    <property type="entry name" value="ADP-ribosylation"/>
    <property type="match status" value="1"/>
</dbReference>
<dbReference type="Proteomes" id="UP001251528">
    <property type="component" value="Unassembled WGS sequence"/>
</dbReference>
<reference evidence="6" key="1">
    <citation type="submission" date="2023-06" db="EMBL/GenBank/DDBJ databases">
        <title>Conoideocrella luteorostrata (Hypocreales: Clavicipitaceae), a potential biocontrol fungus for elongate hemlock scale in United States Christmas tree production areas.</title>
        <authorList>
            <person name="Barrett H."/>
            <person name="Lovett B."/>
            <person name="Macias A.M."/>
            <person name="Stajich J.E."/>
            <person name="Kasson M.T."/>
        </authorList>
    </citation>
    <scope>NUCLEOTIDE SEQUENCE</scope>
    <source>
        <strain evidence="6">ARSEF 14590</strain>
    </source>
</reference>
<evidence type="ECO:0000256" key="4">
    <source>
        <dbReference type="ARBA" id="ARBA00023157"/>
    </source>
</evidence>